<dbReference type="AlphaFoldDB" id="A0A1R3H538"/>
<evidence type="ECO:0000313" key="2">
    <source>
        <dbReference type="EMBL" id="OMO65439.1"/>
    </source>
</evidence>
<dbReference type="EMBL" id="AWUE01020831">
    <property type="protein sequence ID" value="OMO65439.1"/>
    <property type="molecule type" value="Genomic_DNA"/>
</dbReference>
<comment type="caution">
    <text evidence="2">The sequence shown here is derived from an EMBL/GenBank/DDBJ whole genome shotgun (WGS) entry which is preliminary data.</text>
</comment>
<keyword evidence="1" id="KW-0472">Membrane</keyword>
<evidence type="ECO:0000256" key="1">
    <source>
        <dbReference type="SAM" id="Phobius"/>
    </source>
</evidence>
<gene>
    <name evidence="2" type="ORF">COLO4_31232</name>
</gene>
<sequence>MAAAAAFSYSLFLIISFIMIFPMFMPTTKVSAIRIHLNSTPSQGKMPAAAVDNVNLPQQSHDQNVFDALMKGRITPSGPSHRGHGAPTRHLLRKLDLLSFQGLKSVPSPGVGHR</sequence>
<keyword evidence="1" id="KW-1133">Transmembrane helix</keyword>
<organism evidence="2 3">
    <name type="scientific">Corchorus olitorius</name>
    <dbReference type="NCBI Taxonomy" id="93759"/>
    <lineage>
        <taxon>Eukaryota</taxon>
        <taxon>Viridiplantae</taxon>
        <taxon>Streptophyta</taxon>
        <taxon>Embryophyta</taxon>
        <taxon>Tracheophyta</taxon>
        <taxon>Spermatophyta</taxon>
        <taxon>Magnoliopsida</taxon>
        <taxon>eudicotyledons</taxon>
        <taxon>Gunneridae</taxon>
        <taxon>Pentapetalae</taxon>
        <taxon>rosids</taxon>
        <taxon>malvids</taxon>
        <taxon>Malvales</taxon>
        <taxon>Malvaceae</taxon>
        <taxon>Grewioideae</taxon>
        <taxon>Apeibeae</taxon>
        <taxon>Corchorus</taxon>
    </lineage>
</organism>
<name>A0A1R3H538_9ROSI</name>
<feature type="transmembrane region" description="Helical" evidence="1">
    <location>
        <begin position="6"/>
        <end position="25"/>
    </location>
</feature>
<proteinExistence type="predicted"/>
<keyword evidence="1" id="KW-0812">Transmembrane</keyword>
<evidence type="ECO:0000313" key="3">
    <source>
        <dbReference type="Proteomes" id="UP000187203"/>
    </source>
</evidence>
<protein>
    <submittedName>
        <fullName evidence="2">Uncharacterized protein</fullName>
    </submittedName>
</protein>
<dbReference type="Proteomes" id="UP000187203">
    <property type="component" value="Unassembled WGS sequence"/>
</dbReference>
<keyword evidence="3" id="KW-1185">Reference proteome</keyword>
<dbReference type="OrthoDB" id="943771at2759"/>
<reference evidence="3" key="1">
    <citation type="submission" date="2013-09" db="EMBL/GenBank/DDBJ databases">
        <title>Corchorus olitorius genome sequencing.</title>
        <authorList>
            <person name="Alam M."/>
            <person name="Haque M.S."/>
            <person name="Islam M.S."/>
            <person name="Emdad E.M."/>
            <person name="Islam M.M."/>
            <person name="Ahmed B."/>
            <person name="Halim A."/>
            <person name="Hossen Q.M.M."/>
            <person name="Hossain M.Z."/>
            <person name="Ahmed R."/>
            <person name="Khan M.M."/>
            <person name="Islam R."/>
            <person name="Rashid M.M."/>
            <person name="Khan S.A."/>
            <person name="Rahman M.S."/>
            <person name="Alam M."/>
            <person name="Yahiya A.S."/>
            <person name="Khan M.S."/>
            <person name="Azam M.S."/>
            <person name="Haque T."/>
            <person name="Lashkar M.Z.H."/>
            <person name="Akhand A.I."/>
            <person name="Morshed G."/>
            <person name="Roy S."/>
            <person name="Uddin K.S."/>
            <person name="Rabeya T."/>
            <person name="Hossain A.S."/>
            <person name="Chowdhury A."/>
            <person name="Snigdha A.R."/>
            <person name="Mortoza M.S."/>
            <person name="Matin S.A."/>
            <person name="Hoque S.M.E."/>
            <person name="Islam M.K."/>
            <person name="Roy D.K."/>
            <person name="Haider R."/>
            <person name="Moosa M.M."/>
            <person name="Elias S.M."/>
            <person name="Hasan A.M."/>
            <person name="Jahan S."/>
            <person name="Shafiuddin M."/>
            <person name="Mahmood N."/>
            <person name="Shommy N.S."/>
        </authorList>
    </citation>
    <scope>NUCLEOTIDE SEQUENCE [LARGE SCALE GENOMIC DNA]</scope>
    <source>
        <strain evidence="3">cv. O-4</strain>
    </source>
</reference>
<accession>A0A1R3H538</accession>